<dbReference type="Proteomes" id="UP000033121">
    <property type="component" value="Unassembled WGS sequence"/>
</dbReference>
<keyword evidence="3" id="KW-1185">Reference proteome</keyword>
<organism evidence="2 3">
    <name type="scientific">Flavihumibacter petaseus NBRC 106054</name>
    <dbReference type="NCBI Taxonomy" id="1220578"/>
    <lineage>
        <taxon>Bacteria</taxon>
        <taxon>Pseudomonadati</taxon>
        <taxon>Bacteroidota</taxon>
        <taxon>Chitinophagia</taxon>
        <taxon>Chitinophagales</taxon>
        <taxon>Chitinophagaceae</taxon>
        <taxon>Flavihumibacter</taxon>
    </lineage>
</organism>
<reference evidence="2 3" key="1">
    <citation type="submission" date="2015-04" db="EMBL/GenBank/DDBJ databases">
        <title>Whole genome shotgun sequence of Flavihumibacter petaseus NBRC 106054.</title>
        <authorList>
            <person name="Miyazawa S."/>
            <person name="Hosoyama A."/>
            <person name="Hashimoto M."/>
            <person name="Noguchi M."/>
            <person name="Tsuchikane K."/>
            <person name="Ohji S."/>
            <person name="Yamazoe A."/>
            <person name="Ichikawa N."/>
            <person name="Kimura A."/>
            <person name="Fujita N."/>
        </authorList>
    </citation>
    <scope>NUCLEOTIDE SEQUENCE [LARGE SCALE GENOMIC DNA]</scope>
    <source>
        <strain evidence="2 3">NBRC 106054</strain>
    </source>
</reference>
<dbReference type="RefSeq" id="WP_046370999.1">
    <property type="nucleotide sequence ID" value="NZ_BBWV01000004.1"/>
</dbReference>
<protein>
    <submittedName>
        <fullName evidence="2">Uncharacterized protein</fullName>
    </submittedName>
</protein>
<dbReference type="AlphaFoldDB" id="A0A0E9N5D7"/>
<evidence type="ECO:0000256" key="1">
    <source>
        <dbReference type="SAM" id="MobiDB-lite"/>
    </source>
</evidence>
<comment type="caution">
    <text evidence="2">The sequence shown here is derived from an EMBL/GenBank/DDBJ whole genome shotgun (WGS) entry which is preliminary data.</text>
</comment>
<feature type="region of interest" description="Disordered" evidence="1">
    <location>
        <begin position="208"/>
        <end position="236"/>
    </location>
</feature>
<evidence type="ECO:0000313" key="3">
    <source>
        <dbReference type="Proteomes" id="UP000033121"/>
    </source>
</evidence>
<feature type="region of interest" description="Disordered" evidence="1">
    <location>
        <begin position="1"/>
        <end position="31"/>
    </location>
</feature>
<dbReference type="EMBL" id="BBWV01000004">
    <property type="protein sequence ID" value="GAO45018.1"/>
    <property type="molecule type" value="Genomic_DNA"/>
</dbReference>
<sequence length="236" mass="25775">MVPNEKSDNQSGWRDKLSGWDGRLPEEGGRLQVPFDKEAAWEKIRARQENPAPAGFSWKKTAAIAAMITALFFVWQQFRQKTDIPVQSPVSKESLVKSPAITEVPPPPVSAASTAAAGREIPKTITAEKSKVSPGRPTKRIELLSAAPAHVPAPTDSASQRIQVPANELIAGMSVTPVTPKKIRVVHINDIRTPQELLSIQPVKEQKQFTRALQRQSPDPGPPSQQPGGWVIQLNN</sequence>
<dbReference type="STRING" id="1220578.FPE01S_04_02610"/>
<gene>
    <name evidence="2" type="ORF">FPE01S_04_02610</name>
</gene>
<proteinExistence type="predicted"/>
<evidence type="ECO:0000313" key="2">
    <source>
        <dbReference type="EMBL" id="GAO45018.1"/>
    </source>
</evidence>
<name>A0A0E9N5D7_9BACT</name>
<accession>A0A0E9N5D7</accession>